<dbReference type="RefSeq" id="WP_058305252.1">
    <property type="nucleotide sequence ID" value="NZ_CABKVG010000006.1"/>
</dbReference>
<dbReference type="EMBL" id="CP091511">
    <property type="protein sequence ID" value="UOO90975.1"/>
    <property type="molecule type" value="Genomic_DNA"/>
</dbReference>
<dbReference type="InterPro" id="IPR023198">
    <property type="entry name" value="PGP-like_dom2"/>
</dbReference>
<sequence>MTSIRNLIFDVGNVLVRWSPSEIINLTFADPSQTEAWIQKIFQHEIWQQLNQGLISEAAAQQQYQALYSLSPEITARLFYYIKTTQIPIYQSQELVAQLAQAGYRIYALTDNVREIMVYLLQQYDFWHWFQAVVVSAETGMTKPHPAVFQYVLQQHHLQADETVFIDDHLPNIEAAAALGIHSIHFQQADSVAQQLRYLGVSC</sequence>
<name>A0ABY4E7V5_9NEIS</name>
<dbReference type="InterPro" id="IPR041492">
    <property type="entry name" value="HAD_2"/>
</dbReference>
<dbReference type="Proteomes" id="UP000832011">
    <property type="component" value="Chromosome"/>
</dbReference>
<dbReference type="InterPro" id="IPR023214">
    <property type="entry name" value="HAD_sf"/>
</dbReference>
<gene>
    <name evidence="1" type="ORF">LVJ82_08435</name>
</gene>
<dbReference type="SUPFAM" id="SSF56784">
    <property type="entry name" value="HAD-like"/>
    <property type="match status" value="1"/>
</dbReference>
<dbReference type="PANTHER" id="PTHR43611">
    <property type="entry name" value="ALPHA-D-GLUCOSE 1-PHOSPHATE PHOSPHATASE"/>
    <property type="match status" value="1"/>
</dbReference>
<dbReference type="CDD" id="cd02603">
    <property type="entry name" value="HAD_sEH-N_like"/>
    <property type="match status" value="1"/>
</dbReference>
<proteinExistence type="predicted"/>
<accession>A0ABY4E7V5</accession>
<dbReference type="PANTHER" id="PTHR43611:SF3">
    <property type="entry name" value="FLAVIN MONONUCLEOTIDE HYDROLASE 1, CHLOROPLATIC"/>
    <property type="match status" value="1"/>
</dbReference>
<dbReference type="PRINTS" id="PR00413">
    <property type="entry name" value="HADHALOGNASE"/>
</dbReference>
<dbReference type="InterPro" id="IPR006439">
    <property type="entry name" value="HAD-SF_hydro_IA"/>
</dbReference>
<dbReference type="Pfam" id="PF13419">
    <property type="entry name" value="HAD_2"/>
    <property type="match status" value="1"/>
</dbReference>
<dbReference type="NCBIfam" id="TIGR01549">
    <property type="entry name" value="HAD-SF-IA-v1"/>
    <property type="match status" value="1"/>
</dbReference>
<dbReference type="Gene3D" id="1.10.150.240">
    <property type="entry name" value="Putative phosphatase, domain 2"/>
    <property type="match status" value="1"/>
</dbReference>
<evidence type="ECO:0000313" key="2">
    <source>
        <dbReference type="Proteomes" id="UP000832011"/>
    </source>
</evidence>
<evidence type="ECO:0000313" key="1">
    <source>
        <dbReference type="EMBL" id="UOO90975.1"/>
    </source>
</evidence>
<dbReference type="SFLD" id="SFLDG01129">
    <property type="entry name" value="C1.5:_HAD__Beta-PGM__Phosphata"/>
    <property type="match status" value="1"/>
</dbReference>
<dbReference type="InterPro" id="IPR036412">
    <property type="entry name" value="HAD-like_sf"/>
</dbReference>
<dbReference type="Gene3D" id="3.40.50.1000">
    <property type="entry name" value="HAD superfamily/HAD-like"/>
    <property type="match status" value="1"/>
</dbReference>
<reference evidence="1 2" key="1">
    <citation type="journal article" date="2022" name="Res Sq">
        <title>Evolution of multicellular longitudinally dividing oral cavity symbionts (Neisseriaceae).</title>
        <authorList>
            <person name="Nyongesa S."/>
            <person name="Weber P."/>
            <person name="Bernet E."/>
            <person name="Pullido F."/>
            <person name="Nieckarz M."/>
            <person name="Delaby M."/>
            <person name="Nieves C."/>
            <person name="Viehboeck T."/>
            <person name="Krause N."/>
            <person name="Rivera-Millot A."/>
            <person name="Nakamura A."/>
            <person name="Vischer N."/>
            <person name="VanNieuwenhze M."/>
            <person name="Brun Y."/>
            <person name="Cava F."/>
            <person name="Bulgheresi S."/>
            <person name="Veyrier F."/>
        </authorList>
    </citation>
    <scope>NUCLEOTIDE SEQUENCE [LARGE SCALE GENOMIC DNA]</scope>
    <source>
        <strain evidence="1 2">SN4</strain>
    </source>
</reference>
<keyword evidence="2" id="KW-1185">Reference proteome</keyword>
<dbReference type="SFLD" id="SFLDS00003">
    <property type="entry name" value="Haloacid_Dehalogenase"/>
    <property type="match status" value="1"/>
</dbReference>
<protein>
    <submittedName>
        <fullName evidence="1">HAD family phosphatase</fullName>
    </submittedName>
</protein>
<dbReference type="NCBIfam" id="TIGR01509">
    <property type="entry name" value="HAD-SF-IA-v3"/>
    <property type="match status" value="1"/>
</dbReference>
<organism evidence="1 2">
    <name type="scientific">Vitreoscilla massiliensis</name>
    <dbReference type="NCBI Taxonomy" id="1689272"/>
    <lineage>
        <taxon>Bacteria</taxon>
        <taxon>Pseudomonadati</taxon>
        <taxon>Pseudomonadota</taxon>
        <taxon>Betaproteobacteria</taxon>
        <taxon>Neisseriales</taxon>
        <taxon>Neisseriaceae</taxon>
        <taxon>Vitreoscilla</taxon>
    </lineage>
</organism>